<dbReference type="Proteomes" id="UP001054892">
    <property type="component" value="Unassembled WGS sequence"/>
</dbReference>
<dbReference type="KEGG" id="ptw:TUM18999_32480"/>
<name>A0A6J4E5B3_9PSED</name>
<dbReference type="EMBL" id="AP023189">
    <property type="protein sequence ID" value="BCG25057.1"/>
    <property type="molecule type" value="Genomic_DNA"/>
</dbReference>
<evidence type="ECO:0000313" key="2">
    <source>
        <dbReference type="EMBL" id="GJN56003.1"/>
    </source>
</evidence>
<dbReference type="EMBL" id="BQKM01000023">
    <property type="protein sequence ID" value="GJN56003.1"/>
    <property type="molecule type" value="Genomic_DNA"/>
</dbReference>
<keyword evidence="4" id="KW-1185">Reference proteome</keyword>
<dbReference type="AlphaFoldDB" id="A0A6J4E5B3"/>
<dbReference type="RefSeq" id="WP_173179856.1">
    <property type="nucleotide sequence ID" value="NZ_AP023189.1"/>
</dbReference>
<proteinExistence type="predicted"/>
<dbReference type="Proteomes" id="UP000509383">
    <property type="component" value="Chromosome"/>
</dbReference>
<evidence type="ECO:0000313" key="1">
    <source>
        <dbReference type="EMBL" id="BCG25057.1"/>
    </source>
</evidence>
<evidence type="ECO:0000313" key="4">
    <source>
        <dbReference type="Proteomes" id="UP001054892"/>
    </source>
</evidence>
<organism evidence="1 3">
    <name type="scientific">Pseudomonas tohonis</name>
    <dbReference type="NCBI Taxonomy" id="2725477"/>
    <lineage>
        <taxon>Bacteria</taxon>
        <taxon>Pseudomonadati</taxon>
        <taxon>Pseudomonadota</taxon>
        <taxon>Gammaproteobacteria</taxon>
        <taxon>Pseudomonadales</taxon>
        <taxon>Pseudomonadaceae</taxon>
        <taxon>Pseudomonas</taxon>
    </lineage>
</organism>
<evidence type="ECO:0000313" key="3">
    <source>
        <dbReference type="Proteomes" id="UP000509383"/>
    </source>
</evidence>
<protein>
    <submittedName>
        <fullName evidence="1">Uncharacterized protein</fullName>
    </submittedName>
</protein>
<accession>A0A6J4E5B3</accession>
<gene>
    <name evidence="1" type="ORF">TUM18999_32480</name>
    <name evidence="2" type="ORF">TUM20286_57550</name>
</gene>
<sequence>MGDLNKDWMPGFGTIYTWFAMDKNGRLAMMVNNCFGDLPQQLLMMDKAEDFLDRMNEFLWEESAGFTNYPKDKNGGFEVDLYSASAWSKRSSREEVFESLLKEFMRRGRFSDANIPKNKGFYIYHGVEGSCAGEDYPVGYDGTTEMGDYFRFLMPSVLGGIEDFPEELRRGVAVSVTVDFSVDRVLAGSNISEYFPKLYS</sequence>
<reference evidence="1 3" key="1">
    <citation type="submission" date="2020-05" db="EMBL/GenBank/DDBJ databases">
        <title>Characterization of novel class B3 metallo-beta-lactamase from novel Pseudomonas species.</title>
        <authorList>
            <person name="Yamada K."/>
            <person name="Aoki K."/>
            <person name="Ishii Y."/>
        </authorList>
    </citation>
    <scope>NUCLEOTIDE SEQUENCE [LARGE SCALE GENOMIC DNA]</scope>
    <source>
        <strain evidence="1 3">TUM18999</strain>
        <strain evidence="2 4">TUM20286</strain>
    </source>
</reference>